<dbReference type="InterPro" id="IPR011004">
    <property type="entry name" value="Trimer_LpxA-like_sf"/>
</dbReference>
<reference evidence="2" key="1">
    <citation type="submission" date="2020-08" db="EMBL/GenBank/DDBJ databases">
        <title>Whole genome shotgun sequence of Polymorphospora rubra NBRC 101157.</title>
        <authorList>
            <person name="Komaki H."/>
            <person name="Tamura T."/>
        </authorList>
    </citation>
    <scope>NUCLEOTIDE SEQUENCE</scope>
    <source>
        <strain evidence="2">NBRC 101157</strain>
    </source>
</reference>
<sequence length="230" mass="23692">MPNPRDSLAGRVGHVDRPDQPTEVDGDLTTSVFRRSIRGRSPQVSVDAYVAPTAVLAGDVRVLAGAVVLDGAVVTAESAPVVIGEEAIVMENAVVRGAGRHPVDIGGHTLIGPGAHVTGARIGAECMVATRASVFNGAVIADGVLVAVGAIVHVGTVLPEGSVVPMQHIAVGDPVQVLPPHEADAAHDLVDRIGFTAVAFDHDTTGLDLRQCMSWLCGVYAPALRRTHAP</sequence>
<dbReference type="KEGG" id="pry:Prubr_27990"/>
<dbReference type="InterPro" id="IPR050484">
    <property type="entry name" value="Transf_Hexapept/Carb_Anhydrase"/>
</dbReference>
<dbReference type="AlphaFoldDB" id="A0A810N252"/>
<accession>A0A810N252</accession>
<feature type="region of interest" description="Disordered" evidence="1">
    <location>
        <begin position="1"/>
        <end position="26"/>
    </location>
</feature>
<dbReference type="EMBL" id="AP023359">
    <property type="protein sequence ID" value="BCJ65778.1"/>
    <property type="molecule type" value="Genomic_DNA"/>
</dbReference>
<organism evidence="2 3">
    <name type="scientific">Polymorphospora rubra</name>
    <dbReference type="NCBI Taxonomy" id="338584"/>
    <lineage>
        <taxon>Bacteria</taxon>
        <taxon>Bacillati</taxon>
        <taxon>Actinomycetota</taxon>
        <taxon>Actinomycetes</taxon>
        <taxon>Micromonosporales</taxon>
        <taxon>Micromonosporaceae</taxon>
        <taxon>Polymorphospora</taxon>
    </lineage>
</organism>
<evidence type="ECO:0000313" key="3">
    <source>
        <dbReference type="Proteomes" id="UP000680866"/>
    </source>
</evidence>
<dbReference type="SUPFAM" id="SSF51161">
    <property type="entry name" value="Trimeric LpxA-like enzymes"/>
    <property type="match status" value="1"/>
</dbReference>
<name>A0A810N252_9ACTN</name>
<keyword evidence="3" id="KW-1185">Reference proteome</keyword>
<evidence type="ECO:0000313" key="2">
    <source>
        <dbReference type="EMBL" id="BCJ65778.1"/>
    </source>
</evidence>
<dbReference type="Gene3D" id="2.160.10.10">
    <property type="entry name" value="Hexapeptide repeat proteins"/>
    <property type="match status" value="1"/>
</dbReference>
<gene>
    <name evidence="2" type="ORF">Prubr_27990</name>
</gene>
<dbReference type="PANTHER" id="PTHR13061:SF29">
    <property type="entry name" value="GAMMA CARBONIC ANHYDRASE-LIKE 1, MITOCHONDRIAL-RELATED"/>
    <property type="match status" value="1"/>
</dbReference>
<protein>
    <submittedName>
        <fullName evidence="2">Uncharacterized protein</fullName>
    </submittedName>
</protein>
<evidence type="ECO:0000256" key="1">
    <source>
        <dbReference type="SAM" id="MobiDB-lite"/>
    </source>
</evidence>
<dbReference type="PANTHER" id="PTHR13061">
    <property type="entry name" value="DYNACTIN SUBUNIT P25"/>
    <property type="match status" value="1"/>
</dbReference>
<proteinExistence type="predicted"/>
<dbReference type="RefSeq" id="WP_212825445.1">
    <property type="nucleotide sequence ID" value="NZ_AP023359.1"/>
</dbReference>
<dbReference type="Proteomes" id="UP000680866">
    <property type="component" value="Chromosome"/>
</dbReference>